<dbReference type="SMART" id="SM00369">
    <property type="entry name" value="LRR_TYP"/>
    <property type="match status" value="7"/>
</dbReference>
<dbReference type="Proteomes" id="UP001281761">
    <property type="component" value="Unassembled WGS sequence"/>
</dbReference>
<proteinExistence type="predicted"/>
<gene>
    <name evidence="3" type="ORF">BLNAU_3277</name>
</gene>
<dbReference type="InterPro" id="IPR050216">
    <property type="entry name" value="LRR_domain-containing"/>
</dbReference>
<dbReference type="SUPFAM" id="SSF52058">
    <property type="entry name" value="L domain-like"/>
    <property type="match status" value="2"/>
</dbReference>
<keyword evidence="4" id="KW-1185">Reference proteome</keyword>
<dbReference type="Gene3D" id="3.80.10.10">
    <property type="entry name" value="Ribonuclease Inhibitor"/>
    <property type="match status" value="5"/>
</dbReference>
<comment type="caution">
    <text evidence="3">The sequence shown here is derived from an EMBL/GenBank/DDBJ whole genome shotgun (WGS) entry which is preliminary data.</text>
</comment>
<dbReference type="EMBL" id="JARBJD010000014">
    <property type="protein sequence ID" value="KAK2961840.1"/>
    <property type="molecule type" value="Genomic_DNA"/>
</dbReference>
<dbReference type="PANTHER" id="PTHR48051">
    <property type="match status" value="1"/>
</dbReference>
<name>A0ABQ9YDJ7_9EUKA</name>
<dbReference type="Pfam" id="PF13855">
    <property type="entry name" value="LRR_8"/>
    <property type="match status" value="1"/>
</dbReference>
<evidence type="ECO:0000256" key="2">
    <source>
        <dbReference type="ARBA" id="ARBA00022737"/>
    </source>
</evidence>
<dbReference type="InterPro" id="IPR032675">
    <property type="entry name" value="LRR_dom_sf"/>
</dbReference>
<accession>A0ABQ9YDJ7</accession>
<evidence type="ECO:0000313" key="3">
    <source>
        <dbReference type="EMBL" id="KAK2961840.1"/>
    </source>
</evidence>
<organism evidence="3 4">
    <name type="scientific">Blattamonas nauphoetae</name>
    <dbReference type="NCBI Taxonomy" id="2049346"/>
    <lineage>
        <taxon>Eukaryota</taxon>
        <taxon>Metamonada</taxon>
        <taxon>Preaxostyla</taxon>
        <taxon>Oxymonadida</taxon>
        <taxon>Blattamonas</taxon>
    </lineage>
</organism>
<dbReference type="InterPro" id="IPR001611">
    <property type="entry name" value="Leu-rich_rpt"/>
</dbReference>
<sequence>MEGTWSGNLVQRENIVADTGTGRVLRRTRTNPASRSLILEWTECEGTFFENHVRFGNELPSASVDLSFNKISTIEHSVFSTLLELRLTRNQLRSFPHNINILFPVLCSLSLTQNRFVPLVVPTLTSLSLALNRLTSFVLPNGSHLPCLQILNLRMNYLETLDEQTFESLPTMKSFYLTSNKLESLPDRLGDILPNLSTNPIDIFDGTNELVSCPAFLMRSTGDLRVNITNNRLRTLPRLSCDVVVFSADSNRISEIGEDMFAWPSRMKRVSLKDNPISSLQKTLFTSTLTCLLLAHNLLTELQDGLFTLPNMHTLYVSFNSLAIIPPSISALTSLVKVNFGFNKIEDVPNELFRLPTPTRLILSHNKLTSLPSDPAMSPNCELSLGIVDPLRNSMIYERTGTGTHPGAVLCPLERLLFTSILLTLVPPLVSQCRKLHTLSLAGNGISELPRHFFRSLPNLSRLDLLFPELTHLPESIKSENTKRISLDVSFNNLTSLPHFLVDSNSSLHSSLLLSLRQRFFGPCTPHTPATSALTSPIALTLDGSGSRPYGFTRGMEIPNWLFEHLNTTFHAKWLETSTAPNSVMDDEGISG</sequence>
<protein>
    <submittedName>
        <fullName evidence="3">Leucine-rich repeat protein</fullName>
    </submittedName>
</protein>
<dbReference type="PANTHER" id="PTHR48051:SF1">
    <property type="entry name" value="RAS SUPPRESSOR PROTEIN 1"/>
    <property type="match status" value="1"/>
</dbReference>
<reference evidence="3 4" key="1">
    <citation type="journal article" date="2022" name="bioRxiv">
        <title>Genomics of Preaxostyla Flagellates Illuminates Evolutionary Transitions and the Path Towards Mitochondrial Loss.</title>
        <authorList>
            <person name="Novak L.V.F."/>
            <person name="Treitli S.C."/>
            <person name="Pyrih J."/>
            <person name="Halakuc P."/>
            <person name="Pipaliya S.V."/>
            <person name="Vacek V."/>
            <person name="Brzon O."/>
            <person name="Soukal P."/>
            <person name="Eme L."/>
            <person name="Dacks J.B."/>
            <person name="Karnkowska A."/>
            <person name="Elias M."/>
            <person name="Hampl V."/>
        </authorList>
    </citation>
    <scope>NUCLEOTIDE SEQUENCE [LARGE SCALE GENOMIC DNA]</scope>
    <source>
        <strain evidence="3">NAU3</strain>
        <tissue evidence="3">Gut</tissue>
    </source>
</reference>
<dbReference type="InterPro" id="IPR003591">
    <property type="entry name" value="Leu-rich_rpt_typical-subtyp"/>
</dbReference>
<keyword evidence="1" id="KW-0433">Leucine-rich repeat</keyword>
<dbReference type="SMART" id="SM00364">
    <property type="entry name" value="LRR_BAC"/>
    <property type="match status" value="6"/>
</dbReference>
<evidence type="ECO:0000256" key="1">
    <source>
        <dbReference type="ARBA" id="ARBA00022614"/>
    </source>
</evidence>
<evidence type="ECO:0000313" key="4">
    <source>
        <dbReference type="Proteomes" id="UP001281761"/>
    </source>
</evidence>
<keyword evidence="2" id="KW-0677">Repeat</keyword>